<dbReference type="GO" id="GO:0006427">
    <property type="term" value="P:histidyl-tRNA aminoacylation"/>
    <property type="evidence" value="ECO:0007669"/>
    <property type="project" value="UniProtKB-UniRule"/>
</dbReference>
<evidence type="ECO:0000256" key="4">
    <source>
        <dbReference type="ARBA" id="ARBA00022490"/>
    </source>
</evidence>
<dbReference type="SUPFAM" id="SSF52954">
    <property type="entry name" value="Class II aaRS ABD-related"/>
    <property type="match status" value="1"/>
</dbReference>
<gene>
    <name evidence="11" type="primary">hisS</name>
    <name evidence="14" type="ORF">ADH67_00495</name>
</gene>
<dbReference type="NCBIfam" id="TIGR00442">
    <property type="entry name" value="hisS"/>
    <property type="match status" value="1"/>
</dbReference>
<dbReference type="EC" id="6.1.1.21" evidence="11"/>
<dbReference type="InterPro" id="IPR004154">
    <property type="entry name" value="Anticodon-bd"/>
</dbReference>
<evidence type="ECO:0000256" key="5">
    <source>
        <dbReference type="ARBA" id="ARBA00022598"/>
    </source>
</evidence>
<feature type="domain" description="Aminoacyl-transfer RNA synthetases class-II family profile" evidence="13">
    <location>
        <begin position="1"/>
        <end position="320"/>
    </location>
</feature>
<dbReference type="InterPro" id="IPR006195">
    <property type="entry name" value="aa-tRNA-synth_II"/>
</dbReference>
<dbReference type="PIRSF" id="PIRSF001549">
    <property type="entry name" value="His-tRNA_synth"/>
    <property type="match status" value="1"/>
</dbReference>
<sequence>MAKDKIQAIKGMADMLPEDTPYWDKFTQAVVEAAQEYGYMQIRTPILEQTRLFKRGIGEVTDIVEKEMYSFVDSLNGDELTMRPENTASVVRACIEHNLLYDAPRRLWYMGPMFRHERPQRGRLRQFHQFGLEALGFKGPDVDAEQLLLVKRVWDKLGIKNVWLELNCLGQFAERQVYRETLIKYFEAHKEILDEEAQRRLYTNPLRILDTKNPAMQELVENAPKLMDSLGEESKAFLKRLTDILEAEGIDYRINPRLVRGLDYYNLTVFEWVTDKLGAQSTVCGGGRYDPLIGMLGGKETPACGFAMGIERIIELMKEEGIAPSYKECSVYVAWSGEDSFLFALRTAEALRNKQISTILHSGSAKFANQMKRANASGADFAVIIGESETQEKMVSIKPLRENLKDYGQQLKMTVEQAVEYLAEQTR</sequence>
<dbReference type="CDD" id="cd00773">
    <property type="entry name" value="HisRS-like_core"/>
    <property type="match status" value="1"/>
</dbReference>
<dbReference type="Gene3D" id="3.30.930.10">
    <property type="entry name" value="Bira Bifunctional Protein, Domain 2"/>
    <property type="match status" value="1"/>
</dbReference>
<dbReference type="PROSITE" id="PS50862">
    <property type="entry name" value="AA_TRNA_LIGASE_II"/>
    <property type="match status" value="1"/>
</dbReference>
<keyword evidence="7 11" id="KW-0067">ATP-binding</keyword>
<feature type="binding site" evidence="12">
    <location>
        <position position="260"/>
    </location>
    <ligand>
        <name>L-histidine</name>
        <dbReference type="ChEBI" id="CHEBI:57595"/>
    </ligand>
</feature>
<evidence type="ECO:0000256" key="9">
    <source>
        <dbReference type="ARBA" id="ARBA00023146"/>
    </source>
</evidence>
<keyword evidence="15" id="KW-1185">Reference proteome</keyword>
<dbReference type="GO" id="GO:0005737">
    <property type="term" value="C:cytoplasm"/>
    <property type="evidence" value="ECO:0007669"/>
    <property type="project" value="UniProtKB-SubCell"/>
</dbReference>
<keyword evidence="8 11" id="KW-0648">Protein biosynthesis</keyword>
<dbReference type="EMBL" id="NHMP01000001">
    <property type="protein sequence ID" value="OXE50816.1"/>
    <property type="molecule type" value="Genomic_DNA"/>
</dbReference>
<dbReference type="GeneID" id="78363001"/>
<dbReference type="FunFam" id="3.30.930.10:FF:000005">
    <property type="entry name" value="Histidine--tRNA ligase"/>
    <property type="match status" value="1"/>
</dbReference>
<comment type="caution">
    <text evidence="14">The sequence shown here is derived from an EMBL/GenBank/DDBJ whole genome shotgun (WGS) entry which is preliminary data.</text>
</comment>
<dbReference type="InterPro" id="IPR015807">
    <property type="entry name" value="His-tRNA-ligase"/>
</dbReference>
<feature type="binding site" evidence="12">
    <location>
        <begin position="85"/>
        <end position="87"/>
    </location>
    <ligand>
        <name>L-histidine</name>
        <dbReference type="ChEBI" id="CHEBI:57595"/>
    </ligand>
</feature>
<dbReference type="InterPro" id="IPR033656">
    <property type="entry name" value="HisRS_anticodon"/>
</dbReference>
<feature type="binding site" evidence="12">
    <location>
        <position position="133"/>
    </location>
    <ligand>
        <name>L-histidine</name>
        <dbReference type="ChEBI" id="CHEBI:57595"/>
    </ligand>
</feature>
<dbReference type="Proteomes" id="UP000214610">
    <property type="component" value="Unassembled WGS sequence"/>
</dbReference>
<evidence type="ECO:0000313" key="14">
    <source>
        <dbReference type="EMBL" id="OXE50816.1"/>
    </source>
</evidence>
<reference evidence="15" key="1">
    <citation type="submission" date="2017-05" db="EMBL/GenBank/DDBJ databases">
        <title>Improved OligoMM genomes.</title>
        <authorList>
            <person name="Garzetti D."/>
        </authorList>
    </citation>
    <scope>NUCLEOTIDE SEQUENCE [LARGE SCALE GENOMIC DNA]</scope>
    <source>
        <strain evidence="15">YL45</strain>
    </source>
</reference>
<evidence type="ECO:0000256" key="8">
    <source>
        <dbReference type="ARBA" id="ARBA00022917"/>
    </source>
</evidence>
<comment type="similarity">
    <text evidence="2 11">Belongs to the class-II aminoacyl-tRNA synthetase family.</text>
</comment>
<proteinExistence type="inferred from homology"/>
<dbReference type="PANTHER" id="PTHR43707">
    <property type="entry name" value="HISTIDYL-TRNA SYNTHETASE"/>
    <property type="match status" value="1"/>
</dbReference>
<organism evidence="14 15">
    <name type="scientific">Turicimonas muris</name>
    <dbReference type="NCBI Taxonomy" id="1796652"/>
    <lineage>
        <taxon>Bacteria</taxon>
        <taxon>Pseudomonadati</taxon>
        <taxon>Pseudomonadota</taxon>
        <taxon>Betaproteobacteria</taxon>
        <taxon>Burkholderiales</taxon>
        <taxon>Sutterellaceae</taxon>
        <taxon>Turicimonas</taxon>
    </lineage>
</organism>
<evidence type="ECO:0000256" key="11">
    <source>
        <dbReference type="HAMAP-Rule" id="MF_00127"/>
    </source>
</evidence>
<evidence type="ECO:0000256" key="3">
    <source>
        <dbReference type="ARBA" id="ARBA00011738"/>
    </source>
</evidence>
<evidence type="ECO:0000256" key="6">
    <source>
        <dbReference type="ARBA" id="ARBA00022741"/>
    </source>
</evidence>
<keyword evidence="4 11" id="KW-0963">Cytoplasm</keyword>
<dbReference type="HAMAP" id="MF_00127">
    <property type="entry name" value="His_tRNA_synth"/>
    <property type="match status" value="1"/>
</dbReference>
<feature type="binding site" evidence="12">
    <location>
        <position position="129"/>
    </location>
    <ligand>
        <name>L-histidine</name>
        <dbReference type="ChEBI" id="CHEBI:57595"/>
    </ligand>
</feature>
<evidence type="ECO:0000256" key="1">
    <source>
        <dbReference type="ARBA" id="ARBA00004496"/>
    </source>
</evidence>
<dbReference type="GO" id="GO:0004821">
    <property type="term" value="F:histidine-tRNA ligase activity"/>
    <property type="evidence" value="ECO:0007669"/>
    <property type="project" value="UniProtKB-UniRule"/>
</dbReference>
<dbReference type="InterPro" id="IPR041715">
    <property type="entry name" value="HisRS-like_core"/>
</dbReference>
<feature type="binding site" evidence="12">
    <location>
        <position position="115"/>
    </location>
    <ligand>
        <name>L-histidine</name>
        <dbReference type="ChEBI" id="CHEBI:57595"/>
    </ligand>
</feature>
<comment type="subcellular location">
    <subcellularLocation>
        <location evidence="1 11">Cytoplasm</location>
    </subcellularLocation>
</comment>
<keyword evidence="9 11" id="KW-0030">Aminoacyl-tRNA synthetase</keyword>
<evidence type="ECO:0000256" key="12">
    <source>
        <dbReference type="PIRSR" id="PIRSR001549-1"/>
    </source>
</evidence>
<feature type="binding site" evidence="12">
    <location>
        <begin position="264"/>
        <end position="265"/>
    </location>
    <ligand>
        <name>L-histidine</name>
        <dbReference type="ChEBI" id="CHEBI:57595"/>
    </ligand>
</feature>
<dbReference type="GO" id="GO:0005524">
    <property type="term" value="F:ATP binding"/>
    <property type="evidence" value="ECO:0007669"/>
    <property type="project" value="UniProtKB-UniRule"/>
</dbReference>
<dbReference type="Pfam" id="PF13393">
    <property type="entry name" value="tRNA-synt_His"/>
    <property type="match status" value="1"/>
</dbReference>
<dbReference type="Pfam" id="PF03129">
    <property type="entry name" value="HGTP_anticodon"/>
    <property type="match status" value="1"/>
</dbReference>
<dbReference type="Gene3D" id="3.40.50.800">
    <property type="entry name" value="Anticodon-binding domain"/>
    <property type="match status" value="1"/>
</dbReference>
<accession>A0A227KQK7</accession>
<dbReference type="InterPro" id="IPR036621">
    <property type="entry name" value="Anticodon-bd_dom_sf"/>
</dbReference>
<comment type="catalytic activity">
    <reaction evidence="10 11">
        <text>tRNA(His) + L-histidine + ATP = L-histidyl-tRNA(His) + AMP + diphosphate + H(+)</text>
        <dbReference type="Rhea" id="RHEA:17313"/>
        <dbReference type="Rhea" id="RHEA-COMP:9665"/>
        <dbReference type="Rhea" id="RHEA-COMP:9689"/>
        <dbReference type="ChEBI" id="CHEBI:15378"/>
        <dbReference type="ChEBI" id="CHEBI:30616"/>
        <dbReference type="ChEBI" id="CHEBI:33019"/>
        <dbReference type="ChEBI" id="CHEBI:57595"/>
        <dbReference type="ChEBI" id="CHEBI:78442"/>
        <dbReference type="ChEBI" id="CHEBI:78527"/>
        <dbReference type="ChEBI" id="CHEBI:456215"/>
        <dbReference type="EC" id="6.1.1.21"/>
    </reaction>
</comment>
<evidence type="ECO:0000256" key="7">
    <source>
        <dbReference type="ARBA" id="ARBA00022840"/>
    </source>
</evidence>
<dbReference type="RefSeq" id="WP_066590649.1">
    <property type="nucleotide sequence ID" value="NZ_CAJTBZ010000001.1"/>
</dbReference>
<dbReference type="AlphaFoldDB" id="A0A227KQK7"/>
<keyword evidence="6 11" id="KW-0547">Nucleotide-binding</keyword>
<dbReference type="InterPro" id="IPR004516">
    <property type="entry name" value="HisRS/HisZ"/>
</dbReference>
<keyword evidence="5 11" id="KW-0436">Ligase</keyword>
<dbReference type="SUPFAM" id="SSF55681">
    <property type="entry name" value="Class II aaRS and biotin synthetases"/>
    <property type="match status" value="1"/>
</dbReference>
<evidence type="ECO:0000256" key="10">
    <source>
        <dbReference type="ARBA" id="ARBA00047639"/>
    </source>
</evidence>
<name>A0A227KQK7_9BURK</name>
<comment type="subunit">
    <text evidence="3 11">Homodimer.</text>
</comment>
<evidence type="ECO:0000313" key="15">
    <source>
        <dbReference type="Proteomes" id="UP000214610"/>
    </source>
</evidence>
<protein>
    <recommendedName>
        <fullName evidence="11">Histidine--tRNA ligase</fullName>
        <ecNumber evidence="11">6.1.1.21</ecNumber>
    </recommendedName>
    <alternativeName>
        <fullName evidence="11">Histidyl-tRNA synthetase</fullName>
        <shortName evidence="11">HisRS</shortName>
    </alternativeName>
</protein>
<dbReference type="CDD" id="cd00859">
    <property type="entry name" value="HisRS_anticodon"/>
    <property type="match status" value="1"/>
</dbReference>
<evidence type="ECO:0000259" key="13">
    <source>
        <dbReference type="PROSITE" id="PS50862"/>
    </source>
</evidence>
<evidence type="ECO:0000256" key="2">
    <source>
        <dbReference type="ARBA" id="ARBA00008226"/>
    </source>
</evidence>
<dbReference type="InterPro" id="IPR045864">
    <property type="entry name" value="aa-tRNA-synth_II/BPL/LPL"/>
</dbReference>
<dbReference type="PANTHER" id="PTHR43707:SF1">
    <property type="entry name" value="HISTIDINE--TRNA LIGASE, MITOCHONDRIAL-RELATED"/>
    <property type="match status" value="1"/>
</dbReference>